<comment type="caution">
    <text evidence="4">The sequence shown here is derived from an EMBL/GenBank/DDBJ whole genome shotgun (WGS) entry which is preliminary data.</text>
</comment>
<gene>
    <name evidence="4" type="ORF">CBYS24578_00003532</name>
</gene>
<feature type="domain" description="Xylanolytic transcriptional activator regulatory" evidence="3">
    <location>
        <begin position="136"/>
        <end position="209"/>
    </location>
</feature>
<dbReference type="PANTHER" id="PTHR31001:SF77">
    <property type="entry name" value="TRANSCRIPTION FACTOR, PUTATIVE (AFU_ORTHOLOGUE AFUA_3G12940)-RELATED"/>
    <property type="match status" value="1"/>
</dbReference>
<evidence type="ECO:0000256" key="1">
    <source>
        <dbReference type="ARBA" id="ARBA00004123"/>
    </source>
</evidence>
<dbReference type="InterPro" id="IPR050613">
    <property type="entry name" value="Sec_Metabolite_Reg"/>
</dbReference>
<dbReference type="CDD" id="cd12148">
    <property type="entry name" value="fungal_TF_MHR"/>
    <property type="match status" value="1"/>
</dbReference>
<dbReference type="Pfam" id="PF04082">
    <property type="entry name" value="Fungal_trans"/>
    <property type="match status" value="1"/>
</dbReference>
<dbReference type="GO" id="GO:0005634">
    <property type="term" value="C:nucleus"/>
    <property type="evidence" value="ECO:0007669"/>
    <property type="project" value="UniProtKB-SubCell"/>
</dbReference>
<dbReference type="GO" id="GO:0006351">
    <property type="term" value="P:DNA-templated transcription"/>
    <property type="evidence" value="ECO:0007669"/>
    <property type="project" value="InterPro"/>
</dbReference>
<evidence type="ECO:0000256" key="2">
    <source>
        <dbReference type="ARBA" id="ARBA00023242"/>
    </source>
</evidence>
<dbReference type="AlphaFoldDB" id="A0A9N9Y775"/>
<dbReference type="InterPro" id="IPR007219">
    <property type="entry name" value="XnlR_reg_dom"/>
</dbReference>
<dbReference type="EMBL" id="CABFNO020001546">
    <property type="protein sequence ID" value="CAG9998226.1"/>
    <property type="molecule type" value="Genomic_DNA"/>
</dbReference>
<dbReference type="GO" id="GO:0008270">
    <property type="term" value="F:zinc ion binding"/>
    <property type="evidence" value="ECO:0007669"/>
    <property type="project" value="InterPro"/>
</dbReference>
<reference evidence="4" key="1">
    <citation type="submission" date="2021-10" db="EMBL/GenBank/DDBJ databases">
        <authorList>
            <person name="Piombo E."/>
        </authorList>
    </citation>
    <scope>NUCLEOTIDE SEQUENCE</scope>
</reference>
<dbReference type="Proteomes" id="UP000754883">
    <property type="component" value="Unassembled WGS sequence"/>
</dbReference>
<dbReference type="OrthoDB" id="435881at2759"/>
<dbReference type="SMART" id="SM00906">
    <property type="entry name" value="Fungal_trans"/>
    <property type="match status" value="1"/>
</dbReference>
<evidence type="ECO:0000313" key="5">
    <source>
        <dbReference type="Proteomes" id="UP000754883"/>
    </source>
</evidence>
<dbReference type="PANTHER" id="PTHR31001">
    <property type="entry name" value="UNCHARACTERIZED TRANSCRIPTIONAL REGULATORY PROTEIN"/>
    <property type="match status" value="1"/>
</dbReference>
<comment type="subcellular location">
    <subcellularLocation>
        <location evidence="1">Nucleus</location>
    </subcellularLocation>
</comment>
<organism evidence="4 5">
    <name type="scientific">Clonostachys byssicola</name>
    <dbReference type="NCBI Taxonomy" id="160290"/>
    <lineage>
        <taxon>Eukaryota</taxon>
        <taxon>Fungi</taxon>
        <taxon>Dikarya</taxon>
        <taxon>Ascomycota</taxon>
        <taxon>Pezizomycotina</taxon>
        <taxon>Sordariomycetes</taxon>
        <taxon>Hypocreomycetidae</taxon>
        <taxon>Hypocreales</taxon>
        <taxon>Bionectriaceae</taxon>
        <taxon>Clonostachys</taxon>
    </lineage>
</organism>
<proteinExistence type="predicted"/>
<evidence type="ECO:0000259" key="3">
    <source>
        <dbReference type="SMART" id="SM00906"/>
    </source>
</evidence>
<keyword evidence="2" id="KW-0539">Nucleus</keyword>
<evidence type="ECO:0000313" key="4">
    <source>
        <dbReference type="EMBL" id="CAG9998226.1"/>
    </source>
</evidence>
<protein>
    <recommendedName>
        <fullName evidence="3">Xylanolytic transcriptional activator regulatory domain-containing protein</fullName>
    </recommendedName>
</protein>
<dbReference type="GO" id="GO:0003677">
    <property type="term" value="F:DNA binding"/>
    <property type="evidence" value="ECO:0007669"/>
    <property type="project" value="InterPro"/>
</dbReference>
<name>A0A9N9Y775_9HYPO</name>
<sequence>MGHHGQVPLANPSLPQIRQLWATYVRNVDPLMKVVHKPSVELALNDLASRQRQVDEDVHTLLLSICYAGIVSLPAIQARTELALDISSLAMSFKESAERGFMKVQILQTTNFTVLQAFVIFLSYQTCLPRTEAGNIAALTALAVRTARRMKLHDERSLEKLTPFEAEMRRRLWWQLCLLDWRVSEDARSEVTISQLSFDTRMPANIDDDEFGPASTDIHDRQGSTEMTFSLMRFETWLAIAGLQMKHLLPGKAPSIAEDQQAALDKLFVSLDHSYLRQCRHLSTPIARLLSMLTPLAVDKLRLLSCFSSYDDITKGVWNYSSTLDRDKIFQSSIDLLDLEHMMDRDDDLRHWRWFVKNNHIQWHAMSFALSELRICPGRQLEGKAWETIEKCFSSTTLDCFQGSQSNIWSSFNVLRQEALDARLLAPGSIGGSTLPLTWDLVGSADLSDSSLMNFDMGWLHDVDITQVDCPSMLNRGGSEEI</sequence>
<keyword evidence="5" id="KW-1185">Reference proteome</keyword>
<accession>A0A9N9Y775</accession>